<dbReference type="KEGG" id="pmrn:116957541"/>
<gene>
    <name evidence="4" type="primary">LOC116957541</name>
</gene>
<keyword evidence="2" id="KW-0812">Transmembrane</keyword>
<feature type="transmembrane region" description="Helical" evidence="2">
    <location>
        <begin position="6"/>
        <end position="26"/>
    </location>
</feature>
<feature type="transmembrane region" description="Helical" evidence="2">
    <location>
        <begin position="234"/>
        <end position="254"/>
    </location>
</feature>
<evidence type="ECO:0000256" key="2">
    <source>
        <dbReference type="SAM" id="Phobius"/>
    </source>
</evidence>
<evidence type="ECO:0000313" key="3">
    <source>
        <dbReference type="Proteomes" id="UP001318040"/>
    </source>
</evidence>
<sequence length="291" mass="31739">MHRWYSLLRVFGCCTTNCVSILILSFRYCKESIRFGYFGRVTTFRRQRKQPSSEAQERMGLVWTVRFVALLHVTFAATLQLSLPERLDMTEGASLTINCSFSPPPTDLNYVIVKWSMMSTYYSENVSMHDITKIYNSGIEIASTGVATFVGNVEKGDCSLRLLHISSSLHPVFRCQVICGRCNTENNVVEGEVVVNVTATAPRPRGGDVSNATFDLAAVTSNAQLLFSTKRTGLVAAAAVVLGLVAAAAVTGKFKLRSLGALRAQSGSDDAADDKHHEDRTAGPDVNISSV</sequence>
<keyword evidence="3" id="KW-1185">Reference proteome</keyword>
<dbReference type="SUPFAM" id="SSF48726">
    <property type="entry name" value="Immunoglobulin"/>
    <property type="match status" value="1"/>
</dbReference>
<feature type="region of interest" description="Disordered" evidence="1">
    <location>
        <begin position="266"/>
        <end position="291"/>
    </location>
</feature>
<reference evidence="4" key="1">
    <citation type="submission" date="2025-08" db="UniProtKB">
        <authorList>
            <consortium name="RefSeq"/>
        </authorList>
    </citation>
    <scope>IDENTIFICATION</scope>
    <source>
        <tissue evidence="4">Sperm</tissue>
    </source>
</reference>
<proteinExistence type="predicted"/>
<dbReference type="RefSeq" id="XP_032835653.1">
    <property type="nucleotide sequence ID" value="XM_032979762.1"/>
</dbReference>
<accession>A0AAJ7UJ27</accession>
<dbReference type="InterPro" id="IPR013783">
    <property type="entry name" value="Ig-like_fold"/>
</dbReference>
<keyword evidence="2" id="KW-0472">Membrane</keyword>
<protein>
    <submittedName>
        <fullName evidence="4">Uncharacterized protein LOC116957541 isoform X1</fullName>
    </submittedName>
</protein>
<dbReference type="InterPro" id="IPR036179">
    <property type="entry name" value="Ig-like_dom_sf"/>
</dbReference>
<feature type="compositionally biased region" description="Basic and acidic residues" evidence="1">
    <location>
        <begin position="273"/>
        <end position="282"/>
    </location>
</feature>
<dbReference type="Gene3D" id="2.60.40.10">
    <property type="entry name" value="Immunoglobulins"/>
    <property type="match status" value="1"/>
</dbReference>
<organism evidence="3 4">
    <name type="scientific">Petromyzon marinus</name>
    <name type="common">Sea lamprey</name>
    <dbReference type="NCBI Taxonomy" id="7757"/>
    <lineage>
        <taxon>Eukaryota</taxon>
        <taxon>Metazoa</taxon>
        <taxon>Chordata</taxon>
        <taxon>Craniata</taxon>
        <taxon>Vertebrata</taxon>
        <taxon>Cyclostomata</taxon>
        <taxon>Hyperoartia</taxon>
        <taxon>Petromyzontiformes</taxon>
        <taxon>Petromyzontidae</taxon>
        <taxon>Petromyzon</taxon>
    </lineage>
</organism>
<evidence type="ECO:0000256" key="1">
    <source>
        <dbReference type="SAM" id="MobiDB-lite"/>
    </source>
</evidence>
<keyword evidence="2" id="KW-1133">Transmembrane helix</keyword>
<dbReference type="Proteomes" id="UP001318040">
    <property type="component" value="Chromosome 76"/>
</dbReference>
<name>A0AAJ7UJ27_PETMA</name>
<dbReference type="AlphaFoldDB" id="A0AAJ7UJ27"/>
<evidence type="ECO:0000313" key="4">
    <source>
        <dbReference type="RefSeq" id="XP_032835653.1"/>
    </source>
</evidence>